<dbReference type="FunFam" id="3.40.50.10490:FF:000004">
    <property type="entry name" value="Glucose-6-phosphate isomerase"/>
    <property type="match status" value="1"/>
</dbReference>
<comment type="similarity">
    <text evidence="2 9">Belongs to the GPI family.</text>
</comment>
<dbReference type="CDD" id="cd05016">
    <property type="entry name" value="SIS_PGI_2"/>
    <property type="match status" value="1"/>
</dbReference>
<dbReference type="UniPathway" id="UPA00109">
    <property type="reaction ID" value="UER00181"/>
</dbReference>
<dbReference type="GO" id="GO:0097367">
    <property type="term" value="F:carbohydrate derivative binding"/>
    <property type="evidence" value="ECO:0007669"/>
    <property type="project" value="InterPro"/>
</dbReference>
<dbReference type="InterPro" id="IPR035482">
    <property type="entry name" value="SIS_PGI_2"/>
</dbReference>
<evidence type="ECO:0000256" key="1">
    <source>
        <dbReference type="ARBA" id="ARBA00004926"/>
    </source>
</evidence>
<sequence>MSGLVQTNAWKNLKRLYDTVGINLNLRQLFADDEKRFQNYLLQIETADGPFLFDYSKNLINDEVLRELFALCRECNVEEKRSKMFAGELINFTEKRAVLHTALRAPKDGKPVLVDGKNVLPDVHRVLGQMKTFSESIRSGQWKGYTDKSITDVVNIGIGGSDLGPLMVTEALKPYSKNGPHVHFISNIDGTHISETVSKLSPETTLFIIASKTFTTQETITNAESAKEWFLNQAKDQSHVAKHFVALSTNTQKVTEFGIAKENMFEFWDWVGGRYSLWSAIGLSIVCSIGFENFQQLLAGAHAMDKHFQEMPLEKNLPVIMAVLGIWYNNFFGAETQAILPYDQYMHRFAAYFQQGDMESNGKYRTKDGKQVDYSTGPILWGEPGTNGQHAFYQLIHQGTKLIPCDFIAPVETHNPLRDNLHHKILLANFLAQTEALMRGLTEEEVRKSGSGSDELLIFHKTFRGNRPTNSFVLPRLTPFTLGLLTAAYEHKIFVQGQIWDINSYDQFGVELGKQLAKAILPELDATQPVTTHDSSTNGLLNFINKYRKWTPTANK</sequence>
<evidence type="ECO:0000313" key="10">
    <source>
        <dbReference type="EMBL" id="CAF3353471.1"/>
    </source>
</evidence>
<dbReference type="InterPro" id="IPR001672">
    <property type="entry name" value="G6P_Isomerase"/>
</dbReference>
<dbReference type="EC" id="5.3.1.9" evidence="3 9"/>
<dbReference type="InterPro" id="IPR018189">
    <property type="entry name" value="Phosphoglucose_isomerase_CS"/>
</dbReference>
<reference evidence="10" key="1">
    <citation type="submission" date="2021-02" db="EMBL/GenBank/DDBJ databases">
        <authorList>
            <person name="Nowell W R."/>
        </authorList>
    </citation>
    <scope>NUCLEOTIDE SEQUENCE</scope>
</reference>
<evidence type="ECO:0000313" key="12">
    <source>
        <dbReference type="Proteomes" id="UP000663833"/>
    </source>
</evidence>
<comment type="catalytic activity">
    <reaction evidence="8 9">
        <text>alpha-D-glucose 6-phosphate = beta-D-fructose 6-phosphate</text>
        <dbReference type="Rhea" id="RHEA:11816"/>
        <dbReference type="ChEBI" id="CHEBI:57634"/>
        <dbReference type="ChEBI" id="CHEBI:58225"/>
        <dbReference type="EC" id="5.3.1.9"/>
    </reaction>
</comment>
<dbReference type="Gene3D" id="3.40.50.10490">
    <property type="entry name" value="Glucose-6-phosphate isomerase like protein, domain 1"/>
    <property type="match status" value="2"/>
</dbReference>
<evidence type="ECO:0000256" key="3">
    <source>
        <dbReference type="ARBA" id="ARBA00011952"/>
    </source>
</evidence>
<dbReference type="InterPro" id="IPR023096">
    <property type="entry name" value="G6P_Isomerase_C"/>
</dbReference>
<dbReference type="Pfam" id="PF00342">
    <property type="entry name" value="PGI"/>
    <property type="match status" value="1"/>
</dbReference>
<accession>A0A817WB64</accession>
<dbReference type="PROSITE" id="PS51463">
    <property type="entry name" value="P_GLUCOSE_ISOMERASE_3"/>
    <property type="match status" value="1"/>
</dbReference>
<dbReference type="Proteomes" id="UP000663851">
    <property type="component" value="Unassembled WGS sequence"/>
</dbReference>
<dbReference type="GO" id="GO:0006096">
    <property type="term" value="P:glycolytic process"/>
    <property type="evidence" value="ECO:0007669"/>
    <property type="project" value="UniProtKB-UniPathway"/>
</dbReference>
<evidence type="ECO:0000256" key="4">
    <source>
        <dbReference type="ARBA" id="ARBA00018388"/>
    </source>
</evidence>
<dbReference type="SUPFAM" id="SSF53697">
    <property type="entry name" value="SIS domain"/>
    <property type="match status" value="1"/>
</dbReference>
<organism evidence="10 12">
    <name type="scientific">Rotaria socialis</name>
    <dbReference type="NCBI Taxonomy" id="392032"/>
    <lineage>
        <taxon>Eukaryota</taxon>
        <taxon>Metazoa</taxon>
        <taxon>Spiralia</taxon>
        <taxon>Gnathifera</taxon>
        <taxon>Rotifera</taxon>
        <taxon>Eurotatoria</taxon>
        <taxon>Bdelloidea</taxon>
        <taxon>Philodinida</taxon>
        <taxon>Philodinidae</taxon>
        <taxon>Rotaria</taxon>
    </lineage>
</organism>
<evidence type="ECO:0000256" key="7">
    <source>
        <dbReference type="ARBA" id="ARBA00023235"/>
    </source>
</evidence>
<dbReference type="EMBL" id="CAJOBO010000281">
    <property type="protein sequence ID" value="CAF4182188.1"/>
    <property type="molecule type" value="Genomic_DNA"/>
</dbReference>
<protein>
    <recommendedName>
        <fullName evidence="4 9">Glucose-6-phosphate isomerase</fullName>
        <ecNumber evidence="3 9">5.3.1.9</ecNumber>
    </recommendedName>
</protein>
<dbReference type="GO" id="GO:0051156">
    <property type="term" value="P:glucose 6-phosphate metabolic process"/>
    <property type="evidence" value="ECO:0007669"/>
    <property type="project" value="TreeGrafter"/>
</dbReference>
<keyword evidence="7 9" id="KW-0413">Isomerase</keyword>
<evidence type="ECO:0000313" key="11">
    <source>
        <dbReference type="EMBL" id="CAF4182188.1"/>
    </source>
</evidence>
<dbReference type="EMBL" id="CAJNYD010001600">
    <property type="protein sequence ID" value="CAF3353471.1"/>
    <property type="molecule type" value="Genomic_DNA"/>
</dbReference>
<dbReference type="InterPro" id="IPR035476">
    <property type="entry name" value="SIS_PGI_1"/>
</dbReference>
<dbReference type="GO" id="GO:0006094">
    <property type="term" value="P:gluconeogenesis"/>
    <property type="evidence" value="ECO:0007669"/>
    <property type="project" value="UniProtKB-KW"/>
</dbReference>
<dbReference type="GO" id="GO:0004347">
    <property type="term" value="F:glucose-6-phosphate isomerase activity"/>
    <property type="evidence" value="ECO:0007669"/>
    <property type="project" value="UniProtKB-EC"/>
</dbReference>
<dbReference type="PRINTS" id="PR00662">
    <property type="entry name" value="G6PISOMERASE"/>
</dbReference>
<dbReference type="FunFam" id="1.10.1390.10:FF:000001">
    <property type="entry name" value="Glucose-6-phosphate isomerase"/>
    <property type="match status" value="1"/>
</dbReference>
<evidence type="ECO:0000256" key="9">
    <source>
        <dbReference type="RuleBase" id="RU000612"/>
    </source>
</evidence>
<gene>
    <name evidence="11" type="ORF">HFQ381_LOCUS6295</name>
    <name evidence="10" type="ORF">LUA448_LOCUS13284</name>
</gene>
<dbReference type="Gene3D" id="1.10.1390.10">
    <property type="match status" value="1"/>
</dbReference>
<dbReference type="InterPro" id="IPR046348">
    <property type="entry name" value="SIS_dom_sf"/>
</dbReference>
<evidence type="ECO:0000256" key="8">
    <source>
        <dbReference type="ARBA" id="ARBA00029321"/>
    </source>
</evidence>
<dbReference type="NCBIfam" id="NF001211">
    <property type="entry name" value="PRK00179.1"/>
    <property type="match status" value="1"/>
</dbReference>
<name>A0A817WB64_9BILA</name>
<proteinExistence type="inferred from homology"/>
<dbReference type="PROSITE" id="PS00765">
    <property type="entry name" value="P_GLUCOSE_ISOMERASE_1"/>
    <property type="match status" value="1"/>
</dbReference>
<evidence type="ECO:0000256" key="5">
    <source>
        <dbReference type="ARBA" id="ARBA00022432"/>
    </source>
</evidence>
<comment type="caution">
    <text evidence="10">The sequence shown here is derived from an EMBL/GenBank/DDBJ whole genome shotgun (WGS) entry which is preliminary data.</text>
</comment>
<evidence type="ECO:0000256" key="6">
    <source>
        <dbReference type="ARBA" id="ARBA00023152"/>
    </source>
</evidence>
<dbReference type="HAMAP" id="MF_00473">
    <property type="entry name" value="G6P_isomerase"/>
    <property type="match status" value="1"/>
</dbReference>
<dbReference type="PANTHER" id="PTHR11469">
    <property type="entry name" value="GLUCOSE-6-PHOSPHATE ISOMERASE"/>
    <property type="match status" value="1"/>
</dbReference>
<keyword evidence="5 9" id="KW-0312">Gluconeogenesis</keyword>
<dbReference type="CDD" id="cd05015">
    <property type="entry name" value="SIS_PGI_1"/>
    <property type="match status" value="1"/>
</dbReference>
<evidence type="ECO:0000256" key="2">
    <source>
        <dbReference type="ARBA" id="ARBA00006604"/>
    </source>
</evidence>
<keyword evidence="6 9" id="KW-0324">Glycolysis</keyword>
<dbReference type="Proteomes" id="UP000663833">
    <property type="component" value="Unassembled WGS sequence"/>
</dbReference>
<dbReference type="AlphaFoldDB" id="A0A817WB64"/>
<dbReference type="PANTHER" id="PTHR11469:SF1">
    <property type="entry name" value="GLUCOSE-6-PHOSPHATE ISOMERASE"/>
    <property type="match status" value="1"/>
</dbReference>
<dbReference type="GO" id="GO:0005829">
    <property type="term" value="C:cytosol"/>
    <property type="evidence" value="ECO:0007669"/>
    <property type="project" value="TreeGrafter"/>
</dbReference>
<dbReference type="PROSITE" id="PS00174">
    <property type="entry name" value="P_GLUCOSE_ISOMERASE_2"/>
    <property type="match status" value="1"/>
</dbReference>
<comment type="pathway">
    <text evidence="1 9">Carbohydrate degradation; glycolysis; D-glyceraldehyde 3-phosphate and glycerone phosphate from D-glucose: step 2/4.</text>
</comment>
<dbReference type="GO" id="GO:0048029">
    <property type="term" value="F:monosaccharide binding"/>
    <property type="evidence" value="ECO:0007669"/>
    <property type="project" value="TreeGrafter"/>
</dbReference>